<dbReference type="AlphaFoldDB" id="A0A9P6TBM0"/>
<dbReference type="SUPFAM" id="SSF46689">
    <property type="entry name" value="Homeodomain-like"/>
    <property type="match status" value="1"/>
</dbReference>
<organism evidence="1 2">
    <name type="scientific">Cronartium quercuum f. sp. fusiforme G11</name>
    <dbReference type="NCBI Taxonomy" id="708437"/>
    <lineage>
        <taxon>Eukaryota</taxon>
        <taxon>Fungi</taxon>
        <taxon>Dikarya</taxon>
        <taxon>Basidiomycota</taxon>
        <taxon>Pucciniomycotina</taxon>
        <taxon>Pucciniomycetes</taxon>
        <taxon>Pucciniales</taxon>
        <taxon>Coleosporiaceae</taxon>
        <taxon>Cronartium</taxon>
    </lineage>
</organism>
<dbReference type="EMBL" id="MU167270">
    <property type="protein sequence ID" value="KAG0145824.1"/>
    <property type="molecule type" value="Genomic_DNA"/>
</dbReference>
<dbReference type="PANTHER" id="PTHR46564">
    <property type="entry name" value="TRANSPOSASE"/>
    <property type="match status" value="1"/>
</dbReference>
<keyword evidence="2" id="KW-1185">Reference proteome</keyword>
<comment type="caution">
    <text evidence="1">The sequence shown here is derived from an EMBL/GenBank/DDBJ whole genome shotgun (WGS) entry which is preliminary data.</text>
</comment>
<accession>A0A9P6TBM0</accession>
<gene>
    <name evidence="1" type="ORF">CROQUDRAFT_20924</name>
</gene>
<protein>
    <recommendedName>
        <fullName evidence="3">Transposase</fullName>
    </recommendedName>
</protein>
<reference evidence="1" key="1">
    <citation type="submission" date="2013-11" db="EMBL/GenBank/DDBJ databases">
        <title>Genome sequence of the fusiform rust pathogen reveals effectors for host alternation and coevolution with pine.</title>
        <authorList>
            <consortium name="DOE Joint Genome Institute"/>
            <person name="Smith K."/>
            <person name="Pendleton A."/>
            <person name="Kubisiak T."/>
            <person name="Anderson C."/>
            <person name="Salamov A."/>
            <person name="Aerts A."/>
            <person name="Riley R."/>
            <person name="Clum A."/>
            <person name="Lindquist E."/>
            <person name="Ence D."/>
            <person name="Campbell M."/>
            <person name="Kronenberg Z."/>
            <person name="Feau N."/>
            <person name="Dhillon B."/>
            <person name="Hamelin R."/>
            <person name="Burleigh J."/>
            <person name="Smith J."/>
            <person name="Yandell M."/>
            <person name="Nelson C."/>
            <person name="Grigoriev I."/>
            <person name="Davis J."/>
        </authorList>
    </citation>
    <scope>NUCLEOTIDE SEQUENCE</scope>
    <source>
        <strain evidence="1">G11</strain>
    </source>
</reference>
<proteinExistence type="predicted"/>
<sequence>VMVLYSPDIKNMAVQMYRDGKTLQHINKTLKRQISLRSLQRWLANYRQYQSAVRDPATYQHRGRPHVFQGVTLNLLADVVNHRPSIHLDELQRKMFDLTGIWATKSTYSRVLHRQLGISLLVSRALDRRQCPIARAEYIASIHRIPLEYFVF</sequence>
<name>A0A9P6TBM0_9BASI</name>
<evidence type="ECO:0000313" key="1">
    <source>
        <dbReference type="EMBL" id="KAG0145824.1"/>
    </source>
</evidence>
<feature type="non-terminal residue" evidence="1">
    <location>
        <position position="152"/>
    </location>
</feature>
<dbReference type="Proteomes" id="UP000886653">
    <property type="component" value="Unassembled WGS sequence"/>
</dbReference>
<evidence type="ECO:0000313" key="2">
    <source>
        <dbReference type="Proteomes" id="UP000886653"/>
    </source>
</evidence>
<dbReference type="OrthoDB" id="3264182at2759"/>
<dbReference type="PANTHER" id="PTHR46564:SF1">
    <property type="entry name" value="TRANSPOSASE"/>
    <property type="match status" value="1"/>
</dbReference>
<dbReference type="InterPro" id="IPR009057">
    <property type="entry name" value="Homeodomain-like_sf"/>
</dbReference>
<evidence type="ECO:0008006" key="3">
    <source>
        <dbReference type="Google" id="ProtNLM"/>
    </source>
</evidence>
<feature type="non-terminal residue" evidence="1">
    <location>
        <position position="1"/>
    </location>
</feature>